<dbReference type="Proteomes" id="UP000176604">
    <property type="component" value="Unassembled WGS sequence"/>
</dbReference>
<accession>A0A1F7UHE6</accession>
<evidence type="ECO:0008006" key="6">
    <source>
        <dbReference type="Google" id="ProtNLM"/>
    </source>
</evidence>
<evidence type="ECO:0000256" key="3">
    <source>
        <dbReference type="SAM" id="SignalP"/>
    </source>
</evidence>
<keyword evidence="2" id="KW-1133">Transmembrane helix</keyword>
<feature type="transmembrane region" description="Helical" evidence="2">
    <location>
        <begin position="328"/>
        <end position="346"/>
    </location>
</feature>
<comment type="caution">
    <text evidence="4">The sequence shown here is derived from an EMBL/GenBank/DDBJ whole genome shotgun (WGS) entry which is preliminary data.</text>
</comment>
<keyword evidence="2" id="KW-0812">Transmembrane</keyword>
<feature type="compositionally biased region" description="Pro residues" evidence="1">
    <location>
        <begin position="388"/>
        <end position="398"/>
    </location>
</feature>
<feature type="region of interest" description="Disordered" evidence="1">
    <location>
        <begin position="206"/>
        <end position="237"/>
    </location>
</feature>
<sequence>MSLTIVRALAMRVRTFGIALAIVLLALGPAAQAATVAEPVFDAPRYGDMQLDALPAFVGRAGADSELAIAIDGERMGKAQYSTTSTTEAPFAFTPAEPLQPGYHYVEAFASDPTGEKEARQSLWWLFHVRDALPAPILRRTIERAGGSLVVIGVVQSGNRVRVYLDGNAAVLSAAYIHASGTASFAITLPSVSVGAHTIALSLVRPDGTEGTRSEPYPVTVTGAATPSPKPEKPYQPVALAPVTRPSQEVESPQASQAQEIEREEVMPQPVPAMEPEAVSPKPDVVIQESGDAQSVVIVPAQGPLETATRAAPQTEAAAPTSKSRGQLVALVVLGLLLVALIIWYATRKDGDDREGGMPSPTAPRAPSSGEGAVSAPSAPEEPEDDIPFPPHPPPPAPNFASRTDQY</sequence>
<feature type="chain" id="PRO_5009533019" description="Bacterial Ig-like domain-containing protein" evidence="3">
    <location>
        <begin position="34"/>
        <end position="407"/>
    </location>
</feature>
<protein>
    <recommendedName>
        <fullName evidence="6">Bacterial Ig-like domain-containing protein</fullName>
    </recommendedName>
</protein>
<evidence type="ECO:0000256" key="1">
    <source>
        <dbReference type="SAM" id="MobiDB-lite"/>
    </source>
</evidence>
<dbReference type="EMBL" id="MGEF01000053">
    <property type="protein sequence ID" value="OGL77705.1"/>
    <property type="molecule type" value="Genomic_DNA"/>
</dbReference>
<organism evidence="4 5">
    <name type="scientific">Candidatus Uhrbacteria bacterium RIFCSPHIGHO2_12_FULL_54_23</name>
    <dbReference type="NCBI Taxonomy" id="1802397"/>
    <lineage>
        <taxon>Bacteria</taxon>
        <taxon>Candidatus Uhriibacteriota</taxon>
    </lineage>
</organism>
<keyword evidence="2" id="KW-0472">Membrane</keyword>
<keyword evidence="3" id="KW-0732">Signal</keyword>
<dbReference type="AlphaFoldDB" id="A0A1F7UHE6"/>
<evidence type="ECO:0000313" key="5">
    <source>
        <dbReference type="Proteomes" id="UP000176604"/>
    </source>
</evidence>
<evidence type="ECO:0000313" key="4">
    <source>
        <dbReference type="EMBL" id="OGL77705.1"/>
    </source>
</evidence>
<reference evidence="4 5" key="1">
    <citation type="journal article" date="2016" name="Nat. Commun.">
        <title>Thousands of microbial genomes shed light on interconnected biogeochemical processes in an aquifer system.</title>
        <authorList>
            <person name="Anantharaman K."/>
            <person name="Brown C.T."/>
            <person name="Hug L.A."/>
            <person name="Sharon I."/>
            <person name="Castelle C.J."/>
            <person name="Probst A.J."/>
            <person name="Thomas B.C."/>
            <person name="Singh A."/>
            <person name="Wilkins M.J."/>
            <person name="Karaoz U."/>
            <person name="Brodie E.L."/>
            <person name="Williams K.H."/>
            <person name="Hubbard S.S."/>
            <person name="Banfield J.F."/>
        </authorList>
    </citation>
    <scope>NUCLEOTIDE SEQUENCE [LARGE SCALE GENOMIC DNA]</scope>
</reference>
<feature type="region of interest" description="Disordered" evidence="1">
    <location>
        <begin position="350"/>
        <end position="407"/>
    </location>
</feature>
<evidence type="ECO:0000256" key="2">
    <source>
        <dbReference type="SAM" id="Phobius"/>
    </source>
</evidence>
<proteinExistence type="predicted"/>
<name>A0A1F7UHE6_9BACT</name>
<feature type="signal peptide" evidence="3">
    <location>
        <begin position="1"/>
        <end position="33"/>
    </location>
</feature>
<gene>
    <name evidence="4" type="ORF">A3J43_04405</name>
</gene>